<keyword evidence="2" id="KW-0444">Lipid biosynthesis</keyword>
<dbReference type="InterPro" id="IPR020904">
    <property type="entry name" value="Sc_DH/Rdtase_CS"/>
</dbReference>
<dbReference type="GO" id="GO:0006633">
    <property type="term" value="P:fatty acid biosynthetic process"/>
    <property type="evidence" value="ECO:0007669"/>
    <property type="project" value="UniProtKB-KW"/>
</dbReference>
<evidence type="ECO:0000256" key="8">
    <source>
        <dbReference type="ARBA" id="ARBA00023160"/>
    </source>
</evidence>
<evidence type="ECO:0000313" key="10">
    <source>
        <dbReference type="EMBL" id="MFH4978730.1"/>
    </source>
</evidence>
<evidence type="ECO:0000256" key="9">
    <source>
        <dbReference type="ARBA" id="ARBA00038261"/>
    </source>
</evidence>
<evidence type="ECO:0000313" key="11">
    <source>
        <dbReference type="Proteomes" id="UP001608902"/>
    </source>
</evidence>
<dbReference type="Proteomes" id="UP001608902">
    <property type="component" value="Unassembled WGS sequence"/>
</dbReference>
<proteinExistence type="inferred from homology"/>
<keyword evidence="8" id="KW-0275">Fatty acid biosynthesis</keyword>
<keyword evidence="11" id="KW-1185">Reference proteome</keyword>
<keyword evidence="5" id="KW-0752">Steroid biosynthesis</keyword>
<evidence type="ECO:0000256" key="7">
    <source>
        <dbReference type="ARBA" id="ARBA00023098"/>
    </source>
</evidence>
<dbReference type="InterPro" id="IPR036291">
    <property type="entry name" value="NAD(P)-bd_dom_sf"/>
</dbReference>
<evidence type="ECO:0000256" key="5">
    <source>
        <dbReference type="ARBA" id="ARBA00022955"/>
    </source>
</evidence>
<dbReference type="CDD" id="cd05356">
    <property type="entry name" value="17beta-HSD1_like_SDR_c"/>
    <property type="match status" value="1"/>
</dbReference>
<dbReference type="PANTHER" id="PTHR43086:SF2">
    <property type="entry name" value="HYDROXYSTEROID DEHYDROGENASE-LIKE PROTEIN 1"/>
    <property type="match status" value="1"/>
</dbReference>
<dbReference type="PANTHER" id="PTHR43086">
    <property type="entry name" value="VERY-LONG-CHAIN 3-OXOOACYL-COA REDUCTASE"/>
    <property type="match status" value="1"/>
</dbReference>
<evidence type="ECO:0000256" key="2">
    <source>
        <dbReference type="ARBA" id="ARBA00022516"/>
    </source>
</evidence>
<sequence>MGCDCCIISAIGWACVTYGVYTFLTMLYNIFFPYVIAGPIDYHKVAGAKWAVVTGSTDGIGKAYAMEFAKKGFSIVLVSRTLSKLEEVKAEIVKDNKVEVKIIQFDFTTSDGNEYTSKLLSELSGLDIGILVNNVGLSYEYPEVLHKVEGGLQKIRDIAVVNMLPPTLLCAAVLPQMVERNAGIVINVASAAAYHQIGLWAVYSASKRYLLWITGILQREYSRSSIIFQTVCPMLVATKMSRVRESFFCLPPDKFAREAVKSIGHASETTGCMEHQLQVEILRLLPKALVEKILFDHSEVVRKKALSKRQSGAKKTE</sequence>
<dbReference type="GO" id="GO:0006694">
    <property type="term" value="P:steroid biosynthetic process"/>
    <property type="evidence" value="ECO:0007669"/>
    <property type="project" value="UniProtKB-KW"/>
</dbReference>
<comment type="similarity">
    <text evidence="9">Belongs to the short-chain dehydrogenases/reductases (SDR) family. 17-beta-HSD 3 subfamily.</text>
</comment>
<keyword evidence="6" id="KW-0560">Oxidoreductase</keyword>
<keyword evidence="3" id="KW-0276">Fatty acid metabolism</keyword>
<accession>A0ABD6EGK6</accession>
<evidence type="ECO:0000256" key="3">
    <source>
        <dbReference type="ARBA" id="ARBA00022832"/>
    </source>
</evidence>
<dbReference type="SUPFAM" id="SSF51735">
    <property type="entry name" value="NAD(P)-binding Rossmann-fold domains"/>
    <property type="match status" value="1"/>
</dbReference>
<reference evidence="10 11" key="1">
    <citation type="submission" date="2024-08" db="EMBL/GenBank/DDBJ databases">
        <title>Gnathostoma spinigerum genome.</title>
        <authorList>
            <person name="Gonzalez-Bertolin B."/>
            <person name="Monzon S."/>
            <person name="Zaballos A."/>
            <person name="Jimenez P."/>
            <person name="Dekumyoy P."/>
            <person name="Varona S."/>
            <person name="Cuesta I."/>
            <person name="Sumanam S."/>
            <person name="Adisakwattana P."/>
            <person name="Gasser R.B."/>
            <person name="Hernandez-Gonzalez A."/>
            <person name="Young N.D."/>
            <person name="Perteguer M.J."/>
        </authorList>
    </citation>
    <scope>NUCLEOTIDE SEQUENCE [LARGE SCALE GENOMIC DNA]</scope>
    <source>
        <strain evidence="10">AL3</strain>
        <tissue evidence="10">Liver</tissue>
    </source>
</reference>
<organism evidence="10 11">
    <name type="scientific">Gnathostoma spinigerum</name>
    <dbReference type="NCBI Taxonomy" id="75299"/>
    <lineage>
        <taxon>Eukaryota</taxon>
        <taxon>Metazoa</taxon>
        <taxon>Ecdysozoa</taxon>
        <taxon>Nematoda</taxon>
        <taxon>Chromadorea</taxon>
        <taxon>Rhabditida</taxon>
        <taxon>Spirurina</taxon>
        <taxon>Gnathostomatomorpha</taxon>
        <taxon>Gnathostomatoidea</taxon>
        <taxon>Gnathostomatidae</taxon>
        <taxon>Gnathostoma</taxon>
    </lineage>
</organism>
<name>A0ABD6EGK6_9BILA</name>
<evidence type="ECO:0000256" key="4">
    <source>
        <dbReference type="ARBA" id="ARBA00022857"/>
    </source>
</evidence>
<dbReference type="PIRSF" id="PIRSF000126">
    <property type="entry name" value="11-beta-HSD1"/>
    <property type="match status" value="1"/>
</dbReference>
<evidence type="ECO:0000256" key="6">
    <source>
        <dbReference type="ARBA" id="ARBA00023002"/>
    </source>
</evidence>
<dbReference type="InterPro" id="IPR002347">
    <property type="entry name" value="SDR_fam"/>
</dbReference>
<dbReference type="PRINTS" id="PR00081">
    <property type="entry name" value="GDHRDH"/>
</dbReference>
<comment type="pathway">
    <text evidence="1">Lipid metabolism; fatty acid biosynthesis.</text>
</comment>
<dbReference type="Gene3D" id="3.40.50.720">
    <property type="entry name" value="NAD(P)-binding Rossmann-like Domain"/>
    <property type="match status" value="1"/>
</dbReference>
<dbReference type="EMBL" id="JBGFUD010003455">
    <property type="protein sequence ID" value="MFH4978730.1"/>
    <property type="molecule type" value="Genomic_DNA"/>
</dbReference>
<dbReference type="AlphaFoldDB" id="A0ABD6EGK6"/>
<keyword evidence="4" id="KW-0521">NADP</keyword>
<dbReference type="PROSITE" id="PS00061">
    <property type="entry name" value="ADH_SHORT"/>
    <property type="match status" value="1"/>
</dbReference>
<evidence type="ECO:0000256" key="1">
    <source>
        <dbReference type="ARBA" id="ARBA00005194"/>
    </source>
</evidence>
<protein>
    <submittedName>
        <fullName evidence="10">Uncharacterized protein</fullName>
    </submittedName>
</protein>
<dbReference type="Pfam" id="PF00106">
    <property type="entry name" value="adh_short"/>
    <property type="match status" value="1"/>
</dbReference>
<comment type="caution">
    <text evidence="10">The sequence shown here is derived from an EMBL/GenBank/DDBJ whole genome shotgun (WGS) entry which is preliminary data.</text>
</comment>
<keyword evidence="7" id="KW-0443">Lipid metabolism</keyword>
<dbReference type="PRINTS" id="PR00080">
    <property type="entry name" value="SDRFAMILY"/>
</dbReference>
<dbReference type="GO" id="GO:0016491">
    <property type="term" value="F:oxidoreductase activity"/>
    <property type="evidence" value="ECO:0007669"/>
    <property type="project" value="UniProtKB-KW"/>
</dbReference>
<dbReference type="FunFam" id="3.40.50.720:FF:000137">
    <property type="entry name" value="Hydroxysteroid (17-beta) dehydrogenase 3"/>
    <property type="match status" value="1"/>
</dbReference>
<gene>
    <name evidence="10" type="ORF">AB6A40_005439</name>
</gene>